<dbReference type="Gene3D" id="1.10.357.10">
    <property type="entry name" value="Tetracycline Repressor, domain 2"/>
    <property type="match status" value="1"/>
</dbReference>
<accession>A0A6J7KP27</accession>
<dbReference type="AlphaFoldDB" id="A0A6J7KP27"/>
<evidence type="ECO:0000256" key="1">
    <source>
        <dbReference type="ARBA" id="ARBA00023125"/>
    </source>
</evidence>
<reference evidence="3" key="1">
    <citation type="submission" date="2020-05" db="EMBL/GenBank/DDBJ databases">
        <authorList>
            <person name="Chiriac C."/>
            <person name="Salcher M."/>
            <person name="Ghai R."/>
            <person name="Kavagutti S V."/>
        </authorList>
    </citation>
    <scope>NUCLEOTIDE SEQUENCE</scope>
</reference>
<protein>
    <submittedName>
        <fullName evidence="3">Unannotated protein</fullName>
    </submittedName>
</protein>
<evidence type="ECO:0000259" key="2">
    <source>
        <dbReference type="PROSITE" id="PS50977"/>
    </source>
</evidence>
<proteinExistence type="predicted"/>
<sequence>MGEATVTKRERTRDSLLVAVQELLLDPEVTVLSVPQIVERAGVAQGTFYNYFQSLGEAIEAVGVVALLEHARVLQTVIEGAADHTEVVARSAKQTLMMSSCQPHAGRLLFESGVPIDLLISGMRAHLLQDIAVGVDAGVFTVSDFQVVATIYVGTVVGASMDLYRGRLELDAIPAVVTHLLRLLGVNARKAERLAAVPQEFAPWRPFPLTLLGLE</sequence>
<feature type="domain" description="HTH tetR-type" evidence="2">
    <location>
        <begin position="10"/>
        <end position="70"/>
    </location>
</feature>
<dbReference type="InterPro" id="IPR009057">
    <property type="entry name" value="Homeodomain-like_sf"/>
</dbReference>
<dbReference type="GO" id="GO:0003677">
    <property type="term" value="F:DNA binding"/>
    <property type="evidence" value="ECO:0007669"/>
    <property type="project" value="UniProtKB-KW"/>
</dbReference>
<keyword evidence="1" id="KW-0238">DNA-binding</keyword>
<evidence type="ECO:0000313" key="3">
    <source>
        <dbReference type="EMBL" id="CAB4957225.1"/>
    </source>
</evidence>
<evidence type="ECO:0000313" key="4">
    <source>
        <dbReference type="EMBL" id="CAB5027663.1"/>
    </source>
</evidence>
<organism evidence="3">
    <name type="scientific">freshwater metagenome</name>
    <dbReference type="NCBI Taxonomy" id="449393"/>
    <lineage>
        <taxon>unclassified sequences</taxon>
        <taxon>metagenomes</taxon>
        <taxon>ecological metagenomes</taxon>
    </lineage>
</organism>
<dbReference type="EMBL" id="CAFBOZ010000402">
    <property type="protein sequence ID" value="CAB5027663.1"/>
    <property type="molecule type" value="Genomic_DNA"/>
</dbReference>
<dbReference type="InterPro" id="IPR049513">
    <property type="entry name" value="TetR_C_40"/>
</dbReference>
<dbReference type="SUPFAM" id="SSF46689">
    <property type="entry name" value="Homeodomain-like"/>
    <property type="match status" value="1"/>
</dbReference>
<name>A0A6J7KP27_9ZZZZ</name>
<dbReference type="EMBL" id="CAFBNF010000237">
    <property type="protein sequence ID" value="CAB4957225.1"/>
    <property type="molecule type" value="Genomic_DNA"/>
</dbReference>
<dbReference type="Pfam" id="PF00440">
    <property type="entry name" value="TetR_N"/>
    <property type="match status" value="1"/>
</dbReference>
<dbReference type="PROSITE" id="PS50977">
    <property type="entry name" value="HTH_TETR_2"/>
    <property type="match status" value="1"/>
</dbReference>
<gene>
    <name evidence="3" type="ORF">UFOPK3773_01766</name>
    <name evidence="4" type="ORF">UFOPK3992_02109</name>
</gene>
<dbReference type="Pfam" id="PF21306">
    <property type="entry name" value="TetR_C_40"/>
    <property type="match status" value="1"/>
</dbReference>
<dbReference type="InterPro" id="IPR001647">
    <property type="entry name" value="HTH_TetR"/>
</dbReference>